<dbReference type="Proteomes" id="UP000722791">
    <property type="component" value="Unassembled WGS sequence"/>
</dbReference>
<dbReference type="InterPro" id="IPR037528">
    <property type="entry name" value="ArgB"/>
</dbReference>
<keyword evidence="7" id="KW-0418">Kinase</keyword>
<sequence>MALLAAKTGSPSVTRRSVAARPCSATSLCPVRPGRQHAHVRVMAAATAEEAELRRQLTNLDRVTILSEALPYLQKFRGKTVVVKYGGAAMKDPTLKAGVITDLVLLSCVGIRCVLVHGGGPEINSWLAKVGIEAVFKNGLRVTDAATMEIVEMVLGGRVNKSLVSLIQQAGGKAVGLTGKDGQLLRARQMVELDIGYVGEVTKVDPTILNVLGNDNYIPVVATIATDTTGQALNINADTAAGEIAAALKAEKLVLMTDVPGVLRDKNDVSTKIHSLDIRKCRELIADGIIAGGMIPKIECCIRCLSQGVKASHIIDGRAKHSILMELLTDEGVGTMITG</sequence>
<reference evidence="10" key="1">
    <citation type="journal article" date="2021" name="Proc. Natl. Acad. Sci. U.S.A.">
        <title>Three genomes in the algal genus Volvox reveal the fate of a haploid sex-determining region after a transition to homothallism.</title>
        <authorList>
            <person name="Yamamoto K."/>
            <person name="Hamaji T."/>
            <person name="Kawai-Toyooka H."/>
            <person name="Matsuzaki R."/>
            <person name="Takahashi F."/>
            <person name="Nishimura Y."/>
            <person name="Kawachi M."/>
            <person name="Noguchi H."/>
            <person name="Minakuchi Y."/>
            <person name="Umen J.G."/>
            <person name="Toyoda A."/>
            <person name="Nozaki H."/>
        </authorList>
    </citation>
    <scope>NUCLEOTIDE SEQUENCE</scope>
    <source>
        <strain evidence="10">NIES-3785</strain>
    </source>
</reference>
<dbReference type="InterPro" id="IPR004662">
    <property type="entry name" value="AcgluKinase_fam"/>
</dbReference>
<evidence type="ECO:0000256" key="8">
    <source>
        <dbReference type="ARBA" id="ARBA00022840"/>
    </source>
</evidence>
<evidence type="ECO:0000256" key="7">
    <source>
        <dbReference type="ARBA" id="ARBA00022777"/>
    </source>
</evidence>
<dbReference type="GO" id="GO:0003991">
    <property type="term" value="F:acetylglutamate kinase activity"/>
    <property type="evidence" value="ECO:0007669"/>
    <property type="project" value="UniProtKB-EC"/>
</dbReference>
<dbReference type="EC" id="2.7.2.8" evidence="2"/>
<dbReference type="InterPro" id="IPR041727">
    <property type="entry name" value="NAGK-C"/>
</dbReference>
<evidence type="ECO:0000256" key="4">
    <source>
        <dbReference type="ARBA" id="ARBA00022605"/>
    </source>
</evidence>
<keyword evidence="6" id="KW-0547">Nucleotide-binding</keyword>
<gene>
    <name evidence="10" type="ORF">Vretimale_5035</name>
</gene>
<dbReference type="PIRSF" id="PIRSF000728">
    <property type="entry name" value="NAGK"/>
    <property type="match status" value="1"/>
</dbReference>
<evidence type="ECO:0000256" key="3">
    <source>
        <dbReference type="ARBA" id="ARBA00022571"/>
    </source>
</evidence>
<name>A0A8J4G556_9CHLO</name>
<dbReference type="Gene3D" id="3.40.1160.10">
    <property type="entry name" value="Acetylglutamate kinase-like"/>
    <property type="match status" value="1"/>
</dbReference>
<dbReference type="InterPro" id="IPR001048">
    <property type="entry name" value="Asp/Glu/Uridylate_kinase"/>
</dbReference>
<evidence type="ECO:0000259" key="9">
    <source>
        <dbReference type="Pfam" id="PF00696"/>
    </source>
</evidence>
<dbReference type="FunFam" id="3.40.1160.10:FF:000004">
    <property type="entry name" value="Acetylglutamate kinase"/>
    <property type="match status" value="1"/>
</dbReference>
<dbReference type="NCBIfam" id="TIGR00761">
    <property type="entry name" value="argB"/>
    <property type="match status" value="1"/>
</dbReference>
<protein>
    <recommendedName>
        <fullName evidence="2">acetylglutamate kinase</fullName>
        <ecNumber evidence="2">2.7.2.8</ecNumber>
    </recommendedName>
</protein>
<dbReference type="PRINTS" id="PR00474">
    <property type="entry name" value="GLU5KINASE"/>
</dbReference>
<keyword evidence="5" id="KW-0808">Transferase</keyword>
<evidence type="ECO:0000256" key="5">
    <source>
        <dbReference type="ARBA" id="ARBA00022679"/>
    </source>
</evidence>
<evidence type="ECO:0000256" key="1">
    <source>
        <dbReference type="ARBA" id="ARBA00004828"/>
    </source>
</evidence>
<dbReference type="GO" id="GO:0005524">
    <property type="term" value="F:ATP binding"/>
    <property type="evidence" value="ECO:0007669"/>
    <property type="project" value="UniProtKB-KW"/>
</dbReference>
<dbReference type="CDD" id="cd04250">
    <property type="entry name" value="AAK_NAGK-C"/>
    <property type="match status" value="1"/>
</dbReference>
<keyword evidence="3" id="KW-0055">Arginine biosynthesis</keyword>
<dbReference type="Pfam" id="PF00696">
    <property type="entry name" value="AA_kinase"/>
    <property type="match status" value="1"/>
</dbReference>
<dbReference type="GO" id="GO:0009534">
    <property type="term" value="C:chloroplast thylakoid"/>
    <property type="evidence" value="ECO:0007669"/>
    <property type="project" value="TreeGrafter"/>
</dbReference>
<dbReference type="InterPro" id="IPR001057">
    <property type="entry name" value="Glu/AcGlu_kinase"/>
</dbReference>
<dbReference type="AlphaFoldDB" id="A0A8J4G556"/>
<dbReference type="InterPro" id="IPR036393">
    <property type="entry name" value="AceGlu_kinase-like_sf"/>
</dbReference>
<keyword evidence="4" id="KW-0028">Amino-acid biosynthesis</keyword>
<keyword evidence="8" id="KW-0067">ATP-binding</keyword>
<evidence type="ECO:0000256" key="2">
    <source>
        <dbReference type="ARBA" id="ARBA00013065"/>
    </source>
</evidence>
<organism evidence="10 11">
    <name type="scientific">Volvox reticuliferus</name>
    <dbReference type="NCBI Taxonomy" id="1737510"/>
    <lineage>
        <taxon>Eukaryota</taxon>
        <taxon>Viridiplantae</taxon>
        <taxon>Chlorophyta</taxon>
        <taxon>core chlorophytes</taxon>
        <taxon>Chlorophyceae</taxon>
        <taxon>CS clade</taxon>
        <taxon>Chlamydomonadales</taxon>
        <taxon>Volvocaceae</taxon>
        <taxon>Volvox</taxon>
    </lineage>
</organism>
<evidence type="ECO:0000256" key="6">
    <source>
        <dbReference type="ARBA" id="ARBA00022741"/>
    </source>
</evidence>
<proteinExistence type="inferred from homology"/>
<accession>A0A8J4G556</accession>
<dbReference type="SUPFAM" id="SSF53633">
    <property type="entry name" value="Carbamate kinase-like"/>
    <property type="match status" value="1"/>
</dbReference>
<dbReference type="EMBL" id="BNCQ01000007">
    <property type="protein sequence ID" value="GIM00118.1"/>
    <property type="molecule type" value="Genomic_DNA"/>
</dbReference>
<dbReference type="PANTHER" id="PTHR23342">
    <property type="entry name" value="N-ACETYLGLUTAMATE SYNTHASE"/>
    <property type="match status" value="1"/>
</dbReference>
<dbReference type="GO" id="GO:0006526">
    <property type="term" value="P:L-arginine biosynthetic process"/>
    <property type="evidence" value="ECO:0007669"/>
    <property type="project" value="UniProtKB-KW"/>
</dbReference>
<evidence type="ECO:0000313" key="11">
    <source>
        <dbReference type="Proteomes" id="UP000722791"/>
    </source>
</evidence>
<comment type="pathway">
    <text evidence="1">Amino-acid biosynthesis; L-arginine biosynthesis; N(2)-acetyl-L-ornithine from L-glutamate: step 2/4.</text>
</comment>
<comment type="caution">
    <text evidence="10">The sequence shown here is derived from an EMBL/GenBank/DDBJ whole genome shotgun (WGS) entry which is preliminary data.</text>
</comment>
<dbReference type="HAMAP" id="MF_00082">
    <property type="entry name" value="ArgB"/>
    <property type="match status" value="1"/>
</dbReference>
<feature type="domain" description="Aspartate/glutamate/uridylate kinase" evidence="9">
    <location>
        <begin position="79"/>
        <end position="316"/>
    </location>
</feature>
<dbReference type="PANTHER" id="PTHR23342:SF0">
    <property type="entry name" value="N-ACETYLGLUTAMATE SYNTHASE, MITOCHONDRIAL"/>
    <property type="match status" value="1"/>
</dbReference>
<evidence type="ECO:0000313" key="10">
    <source>
        <dbReference type="EMBL" id="GIM00118.1"/>
    </source>
</evidence>
<dbReference type="OrthoDB" id="438291at2759"/>